<dbReference type="HAMAP" id="MF_00160">
    <property type="entry name" value="SerC_aminotrans_5"/>
    <property type="match status" value="1"/>
</dbReference>
<keyword evidence="6" id="KW-0028">Amino-acid biosynthesis</keyword>
<dbReference type="PANTHER" id="PTHR43247:SF1">
    <property type="entry name" value="PHOSPHOSERINE AMINOTRANSFERASE"/>
    <property type="match status" value="1"/>
</dbReference>
<dbReference type="PROSITE" id="PS00595">
    <property type="entry name" value="AA_TRANSFER_CLASS_5"/>
    <property type="match status" value="2"/>
</dbReference>
<organism evidence="14 15">
    <name type="scientific">Diaphorina citri</name>
    <name type="common">Asian citrus psyllid</name>
    <dbReference type="NCBI Taxonomy" id="121845"/>
    <lineage>
        <taxon>Eukaryota</taxon>
        <taxon>Metazoa</taxon>
        <taxon>Ecdysozoa</taxon>
        <taxon>Arthropoda</taxon>
        <taxon>Hexapoda</taxon>
        <taxon>Insecta</taxon>
        <taxon>Pterygota</taxon>
        <taxon>Neoptera</taxon>
        <taxon>Paraneoptera</taxon>
        <taxon>Hemiptera</taxon>
        <taxon>Sternorrhyncha</taxon>
        <taxon>Psylloidea</taxon>
        <taxon>Psyllidae</taxon>
        <taxon>Diaphorininae</taxon>
        <taxon>Diaphorina</taxon>
    </lineage>
</organism>
<dbReference type="FunFam" id="3.40.640.10:FF:000010">
    <property type="entry name" value="Phosphoserine aminotransferase"/>
    <property type="match status" value="1"/>
</dbReference>
<dbReference type="InterPro" id="IPR015424">
    <property type="entry name" value="PyrdxlP-dep_Trfase"/>
</dbReference>
<dbReference type="Gene3D" id="3.90.1150.10">
    <property type="entry name" value="Aspartate Aminotransferase, domain 1"/>
    <property type="match status" value="3"/>
</dbReference>
<evidence type="ECO:0000256" key="11">
    <source>
        <dbReference type="ARBA" id="ARBA00049007"/>
    </source>
</evidence>
<reference evidence="15" key="1">
    <citation type="submission" date="2025-08" db="UniProtKB">
        <authorList>
            <consortium name="RefSeq"/>
        </authorList>
    </citation>
    <scope>IDENTIFICATION</scope>
</reference>
<dbReference type="GeneID" id="103516692"/>
<feature type="domain" description="Aminotransferase class V" evidence="13">
    <location>
        <begin position="372"/>
        <end position="527"/>
    </location>
</feature>
<dbReference type="NCBIfam" id="NF003764">
    <property type="entry name" value="PRK05355.1"/>
    <property type="match status" value="1"/>
</dbReference>
<accession>A0A3Q0J8K6</accession>
<dbReference type="InterPro" id="IPR015421">
    <property type="entry name" value="PyrdxlP-dep_Trfase_major"/>
</dbReference>
<dbReference type="PaxDb" id="121845-A0A3Q0J8K6"/>
<dbReference type="InterPro" id="IPR015422">
    <property type="entry name" value="PyrdxlP-dep_Trfase_small"/>
</dbReference>
<dbReference type="EC" id="2.6.1.52" evidence="4"/>
<keyword evidence="5" id="KW-0032">Aminotransferase</keyword>
<comment type="similarity">
    <text evidence="3">Belongs to the class-V pyridoxal-phosphate-dependent aminotransferase family. SerC subfamily.</text>
</comment>
<dbReference type="InterPro" id="IPR020578">
    <property type="entry name" value="Aminotrans_V_PyrdxlP_BS"/>
</dbReference>
<evidence type="ECO:0000256" key="2">
    <source>
        <dbReference type="ARBA" id="ARBA00005099"/>
    </source>
</evidence>
<evidence type="ECO:0000256" key="9">
    <source>
        <dbReference type="ARBA" id="ARBA00023299"/>
    </source>
</evidence>
<evidence type="ECO:0000256" key="12">
    <source>
        <dbReference type="RuleBase" id="RU004504"/>
    </source>
</evidence>
<dbReference type="GO" id="GO:0004648">
    <property type="term" value="F:O-phospho-L-serine:2-oxoglutarate aminotransferase activity"/>
    <property type="evidence" value="ECO:0007669"/>
    <property type="project" value="UniProtKB-EC"/>
</dbReference>
<gene>
    <name evidence="15" type="primary">LOC103516692</name>
</gene>
<proteinExistence type="inferred from homology"/>
<evidence type="ECO:0000256" key="10">
    <source>
        <dbReference type="ARBA" id="ARBA00047630"/>
    </source>
</evidence>
<evidence type="ECO:0000259" key="13">
    <source>
        <dbReference type="Pfam" id="PF00266"/>
    </source>
</evidence>
<dbReference type="GO" id="GO:0005737">
    <property type="term" value="C:cytoplasm"/>
    <property type="evidence" value="ECO:0007669"/>
    <property type="project" value="TreeGrafter"/>
</dbReference>
<dbReference type="GO" id="GO:0006564">
    <property type="term" value="P:L-serine biosynthetic process"/>
    <property type="evidence" value="ECO:0007669"/>
    <property type="project" value="UniProtKB-KW"/>
</dbReference>
<evidence type="ECO:0000313" key="15">
    <source>
        <dbReference type="RefSeq" id="XP_026684812.1"/>
    </source>
</evidence>
<dbReference type="KEGG" id="dci:103516692"/>
<keyword evidence="14" id="KW-1185">Reference proteome</keyword>
<keyword evidence="7" id="KW-0808">Transferase</keyword>
<evidence type="ECO:0000256" key="8">
    <source>
        <dbReference type="ARBA" id="ARBA00022898"/>
    </source>
</evidence>
<sequence length="706" mass="78672">MLFSFILTKLIAESTQFHSLYLGNIIRNTYLDSRIHTTAMSSAAHPVINFGAGPAKLPREVLEEVKETLLDYESTGISVMEMSHRSADYTKINNDTQAALRELLNVPNNYKILFLQGGGTGMFAAVAMNLIGRTGKADYVVTGSWSKKAAAEAEKYGKVNLVIPKVSKYVSIPDQSTWNRDPEASYLYYCDNETVDGVEFNYIPDSQGIPLVSDMSSNFLSRKFDVSKFGVIIAGAQKNIGPAGITVVIVREDLLEYALPITPTVFHFKINADNNSVYNTPPTFVVHVIQRVFAWIKRQGGLAKMEQNSLQKSVLLYQEIDNSDKFYECPVQAGCRSRMNVPFKWQTYGLPVFIKDCYHLNEIEFTDKDVFGVIIAGAQKNIGPAGITVVIVREDLLEYALPITPTVFHFKINADNNSVYNTPPTFVVHVIQRVFAWIKRQGGLAKMEQNSLQKSVLLYQEIDNSDKFYECPVQAGCRSRMNAAVPLDELFLKEAKAHNMIQLKGHRLVGGIRASIYNAITVDEAELLPCTCTSTAGASGLPLRTMGTYISGSPLGPDSNLGNALYGAAQISDTTAFTISTISSERIIVISYVFATRDLSCEIGKAWKFDSYELVDLSNENVDHRTYHRHLVCVRYSGFVVLDELFLKEAKAHNMIQLKGHRLVGGIRASIYNAITVDEAVILVKFMKEFRHKHSRLSAQSQIYLS</sequence>
<dbReference type="InterPro" id="IPR022278">
    <property type="entry name" value="Pser_aminoTfrase"/>
</dbReference>
<evidence type="ECO:0000256" key="7">
    <source>
        <dbReference type="ARBA" id="ARBA00022679"/>
    </source>
</evidence>
<feature type="domain" description="Aminotransferase class V" evidence="13">
    <location>
        <begin position="48"/>
        <end position="344"/>
    </location>
</feature>
<evidence type="ECO:0000256" key="1">
    <source>
        <dbReference type="ARBA" id="ARBA00001933"/>
    </source>
</evidence>
<dbReference type="SUPFAM" id="SSF53383">
    <property type="entry name" value="PLP-dependent transferases"/>
    <property type="match status" value="3"/>
</dbReference>
<dbReference type="Pfam" id="PF00266">
    <property type="entry name" value="Aminotran_5"/>
    <property type="match status" value="2"/>
</dbReference>
<dbReference type="PANTHER" id="PTHR43247">
    <property type="entry name" value="PHOSPHOSERINE AMINOTRANSFERASE"/>
    <property type="match status" value="1"/>
</dbReference>
<evidence type="ECO:0000256" key="5">
    <source>
        <dbReference type="ARBA" id="ARBA00022576"/>
    </source>
</evidence>
<evidence type="ECO:0000256" key="4">
    <source>
        <dbReference type="ARBA" id="ARBA00013030"/>
    </source>
</evidence>
<comment type="pathway">
    <text evidence="2">Amino-acid biosynthesis; L-serine biosynthesis; L-serine from 3-phospho-D-glycerate: step 2/3.</text>
</comment>
<dbReference type="Gene3D" id="3.40.640.10">
    <property type="entry name" value="Type I PLP-dependent aspartate aminotransferase-like (Major domain)"/>
    <property type="match status" value="2"/>
</dbReference>
<evidence type="ECO:0000256" key="3">
    <source>
        <dbReference type="ARBA" id="ARBA00006904"/>
    </source>
</evidence>
<dbReference type="GO" id="GO:0030170">
    <property type="term" value="F:pyridoxal phosphate binding"/>
    <property type="evidence" value="ECO:0007669"/>
    <property type="project" value="TreeGrafter"/>
</dbReference>
<dbReference type="Proteomes" id="UP000079169">
    <property type="component" value="Unplaced"/>
</dbReference>
<evidence type="ECO:0000256" key="6">
    <source>
        <dbReference type="ARBA" id="ARBA00022605"/>
    </source>
</evidence>
<keyword evidence="8" id="KW-0663">Pyridoxal phosphate</keyword>
<comment type="catalytic activity">
    <reaction evidence="10">
        <text>4-(phosphooxy)-L-threonine + 2-oxoglutarate = (R)-3-hydroxy-2-oxo-4-phosphooxybutanoate + L-glutamate</text>
        <dbReference type="Rhea" id="RHEA:16573"/>
        <dbReference type="ChEBI" id="CHEBI:16810"/>
        <dbReference type="ChEBI" id="CHEBI:29985"/>
        <dbReference type="ChEBI" id="CHEBI:58452"/>
        <dbReference type="ChEBI" id="CHEBI:58538"/>
        <dbReference type="EC" id="2.6.1.52"/>
    </reaction>
</comment>
<comment type="catalytic activity">
    <reaction evidence="11">
        <text>O-phospho-L-serine + 2-oxoglutarate = 3-phosphooxypyruvate + L-glutamate</text>
        <dbReference type="Rhea" id="RHEA:14329"/>
        <dbReference type="ChEBI" id="CHEBI:16810"/>
        <dbReference type="ChEBI" id="CHEBI:18110"/>
        <dbReference type="ChEBI" id="CHEBI:29985"/>
        <dbReference type="ChEBI" id="CHEBI:57524"/>
        <dbReference type="EC" id="2.6.1.52"/>
    </reaction>
</comment>
<keyword evidence="9" id="KW-0718">Serine biosynthesis</keyword>
<dbReference type="InterPro" id="IPR000192">
    <property type="entry name" value="Aminotrans_V_dom"/>
</dbReference>
<dbReference type="FunFam" id="3.90.1150.10:FF:000006">
    <property type="entry name" value="Phosphoserine aminotransferase"/>
    <property type="match status" value="1"/>
</dbReference>
<dbReference type="UniPathway" id="UPA00135">
    <property type="reaction ID" value="UER00197"/>
</dbReference>
<evidence type="ECO:0000313" key="14">
    <source>
        <dbReference type="Proteomes" id="UP000079169"/>
    </source>
</evidence>
<dbReference type="AlphaFoldDB" id="A0A3Q0J8K6"/>
<comment type="cofactor">
    <cofactor evidence="1 12">
        <name>pyridoxal 5'-phosphate</name>
        <dbReference type="ChEBI" id="CHEBI:597326"/>
    </cofactor>
</comment>
<dbReference type="RefSeq" id="XP_026684812.1">
    <property type="nucleotide sequence ID" value="XM_026829011.1"/>
</dbReference>
<name>A0A3Q0J8K6_DIACI</name>
<dbReference type="STRING" id="121845.A0A3Q0J8K6"/>
<protein>
    <recommendedName>
        <fullName evidence="4">phosphoserine transaminase</fullName>
        <ecNumber evidence="4">2.6.1.52</ecNumber>
    </recommendedName>
</protein>
<dbReference type="UniPathway" id="UPA00244">
    <property type="reaction ID" value="UER00311"/>
</dbReference>